<evidence type="ECO:0000313" key="2">
    <source>
        <dbReference type="Proteomes" id="UP000257016"/>
    </source>
</evidence>
<proteinExistence type="predicted"/>
<comment type="caution">
    <text evidence="1">The sequence shown here is derived from an EMBL/GenBank/DDBJ whole genome shotgun (WGS) entry which is preliminary data.</text>
</comment>
<dbReference type="Proteomes" id="UP000257016">
    <property type="component" value="Unassembled WGS sequence"/>
</dbReference>
<dbReference type="EMBL" id="OFSN01000027">
    <property type="protein sequence ID" value="SOY76361.1"/>
    <property type="molecule type" value="Genomic_DNA"/>
</dbReference>
<gene>
    <name evidence="1" type="ORF">CBM2586_B90263</name>
</gene>
<reference evidence="1 2" key="1">
    <citation type="submission" date="2018-01" db="EMBL/GenBank/DDBJ databases">
        <authorList>
            <person name="Clerissi C."/>
        </authorList>
    </citation>
    <scope>NUCLEOTIDE SEQUENCE [LARGE SCALE GENOMIC DNA]</scope>
    <source>
        <strain evidence="1">Cupriavidus taiwanensis LMG 19430</strain>
    </source>
</reference>
<name>A0A976ACB4_9BURK</name>
<sequence>MTIYLSVDSIQSMAPLHCQPNQEGTEMRRFHCMTRAVIFSGPGIYLLVDASLKSDSLNRHRHRI</sequence>
<dbReference type="AlphaFoldDB" id="A0A976ACB4"/>
<protein>
    <submittedName>
        <fullName evidence="1">Uncharacterized protein</fullName>
    </submittedName>
</protein>
<evidence type="ECO:0000313" key="1">
    <source>
        <dbReference type="EMBL" id="SOY76361.1"/>
    </source>
</evidence>
<accession>A0A976ACB4</accession>
<organism evidence="1 2">
    <name type="scientific">Cupriavidus taiwanensis</name>
    <dbReference type="NCBI Taxonomy" id="164546"/>
    <lineage>
        <taxon>Bacteria</taxon>
        <taxon>Pseudomonadati</taxon>
        <taxon>Pseudomonadota</taxon>
        <taxon>Betaproteobacteria</taxon>
        <taxon>Burkholderiales</taxon>
        <taxon>Burkholderiaceae</taxon>
        <taxon>Cupriavidus</taxon>
    </lineage>
</organism>